<reference evidence="8 9" key="2">
    <citation type="submission" date="2018-11" db="EMBL/GenBank/DDBJ databases">
        <authorList>
            <consortium name="Pathogen Informatics"/>
        </authorList>
    </citation>
    <scope>NUCLEOTIDE SEQUENCE [LARGE SCALE GENOMIC DNA]</scope>
</reference>
<dbReference type="AlphaFoldDB" id="A0A0M3JSP7"/>
<accession>A0A0M3JSP7</accession>
<dbReference type="GO" id="GO:0008270">
    <property type="term" value="F:zinc ion binding"/>
    <property type="evidence" value="ECO:0007669"/>
    <property type="project" value="UniProtKB-KW"/>
</dbReference>
<evidence type="ECO:0000256" key="1">
    <source>
        <dbReference type="ARBA" id="ARBA00022723"/>
    </source>
</evidence>
<protein>
    <submittedName>
        <fullName evidence="10">F-box only protein 30</fullName>
    </submittedName>
</protein>
<keyword evidence="2 5" id="KW-0863">Zinc-finger</keyword>
<reference evidence="10" key="1">
    <citation type="submission" date="2016-04" db="UniProtKB">
        <authorList>
            <consortium name="WormBaseParasite"/>
        </authorList>
    </citation>
    <scope>IDENTIFICATION</scope>
</reference>
<keyword evidence="3" id="KW-0833">Ubl conjugation pathway</keyword>
<dbReference type="PROSITE" id="PS50181">
    <property type="entry name" value="FBOX"/>
    <property type="match status" value="1"/>
</dbReference>
<sequence length="474" mass="55439">MDSAECSLNIDDHLHCLYCYKLGCGYDKCKLITCSECDIRLHPCKLDDHLIICPKVRVNCPNVLGGCPVVMRRDRISSHLKHCCASVTLCAIQWNRRILSNSAKRKMKRIAKQLDKLSSDRPFVDSSQIDIHLAIRDQDMLLESYRIKRSERKRLLDFINPFHPVMPPRIQFEPQKSFVDEDSSDEETILKKKLLKKRKSPFENCYLCKIDPTSQHLHTLGNFMEPKEEEVDIKIPIKVSVMPTFYERLNLYIDIVSEHLSAYARKGENMQCFGSGITVYTFCCNEMFRRDEYSDHYELCHMNMDEYIGRCPLYADGCPFSYYKRKPKWGTLRFNQYLSCIVHVPTECPTESRIEIPYKGLSLSDLPADVLYEILKYLDSGSLRCLSATNRRLRRVCFENFASSAMVYVKWEQSETRHWSEKCFAWEFSKGQQKISDWQYESSSVVSEHLKECQFNIINKCRRGKIPLPCFPEA</sequence>
<evidence type="ECO:0000256" key="3">
    <source>
        <dbReference type="ARBA" id="ARBA00022786"/>
    </source>
</evidence>
<evidence type="ECO:0000259" key="7">
    <source>
        <dbReference type="PROSITE" id="PS50181"/>
    </source>
</evidence>
<dbReference type="SUPFAM" id="SSF81383">
    <property type="entry name" value="F-box domain"/>
    <property type="match status" value="1"/>
</dbReference>
<dbReference type="GO" id="GO:0061630">
    <property type="term" value="F:ubiquitin protein ligase activity"/>
    <property type="evidence" value="ECO:0007669"/>
    <property type="project" value="InterPro"/>
</dbReference>
<evidence type="ECO:0000256" key="5">
    <source>
        <dbReference type="PROSITE-ProRule" id="PRU00207"/>
    </source>
</evidence>
<evidence type="ECO:0000259" key="6">
    <source>
        <dbReference type="PROSITE" id="PS50145"/>
    </source>
</evidence>
<keyword evidence="4 5" id="KW-0862">Zinc</keyword>
<evidence type="ECO:0000313" key="9">
    <source>
        <dbReference type="Proteomes" id="UP000267096"/>
    </source>
</evidence>
<gene>
    <name evidence="8" type="ORF">ASIM_LOCUS10574</name>
</gene>
<dbReference type="SUPFAM" id="SSF49599">
    <property type="entry name" value="TRAF domain-like"/>
    <property type="match status" value="1"/>
</dbReference>
<dbReference type="CDD" id="cd09917">
    <property type="entry name" value="F-box_SF"/>
    <property type="match status" value="1"/>
</dbReference>
<dbReference type="PANTHER" id="PTHR15933">
    <property type="entry name" value="PROTEIN CBG16327"/>
    <property type="match status" value="1"/>
</dbReference>
<feature type="zinc finger region" description="TRAF-type" evidence="5">
    <location>
        <begin position="49"/>
        <end position="90"/>
    </location>
</feature>
<keyword evidence="1 5" id="KW-0479">Metal-binding</keyword>
<evidence type="ECO:0000313" key="8">
    <source>
        <dbReference type="EMBL" id="VDK43217.1"/>
    </source>
</evidence>
<dbReference type="InterPro" id="IPR043013">
    <property type="entry name" value="Znf_TRAF_N"/>
</dbReference>
<name>A0A0M3JSP7_ANISI</name>
<dbReference type="InterPro" id="IPR001810">
    <property type="entry name" value="F-box_dom"/>
</dbReference>
<dbReference type="WBParaSite" id="ASIM_0001101601-mRNA-1">
    <property type="protein sequence ID" value="ASIM_0001101601-mRNA-1"/>
    <property type="gene ID" value="ASIM_0001101601"/>
</dbReference>
<dbReference type="InterPro" id="IPR001293">
    <property type="entry name" value="Znf_TRAF"/>
</dbReference>
<dbReference type="PANTHER" id="PTHR15933:SF20">
    <property type="entry name" value="F-BOX DOMAIN-CONTAINING PROTEIN"/>
    <property type="match status" value="1"/>
</dbReference>
<dbReference type="OrthoDB" id="5918172at2759"/>
<dbReference type="Gene3D" id="3.30.40.150">
    <property type="entry name" value="TRAF-like zinc-finger, N-terminal subdomain"/>
    <property type="match status" value="1"/>
</dbReference>
<dbReference type="InterPro" id="IPR031890">
    <property type="entry name" value="Fbxo30/Fbxo40"/>
</dbReference>
<dbReference type="Proteomes" id="UP000267096">
    <property type="component" value="Unassembled WGS sequence"/>
</dbReference>
<feature type="domain" description="F-box" evidence="7">
    <location>
        <begin position="360"/>
        <end position="396"/>
    </location>
</feature>
<evidence type="ECO:0000256" key="2">
    <source>
        <dbReference type="ARBA" id="ARBA00022771"/>
    </source>
</evidence>
<proteinExistence type="predicted"/>
<dbReference type="PROSITE" id="PS50145">
    <property type="entry name" value="ZF_TRAF"/>
    <property type="match status" value="1"/>
</dbReference>
<organism evidence="10">
    <name type="scientific">Anisakis simplex</name>
    <name type="common">Herring worm</name>
    <dbReference type="NCBI Taxonomy" id="6269"/>
    <lineage>
        <taxon>Eukaryota</taxon>
        <taxon>Metazoa</taxon>
        <taxon>Ecdysozoa</taxon>
        <taxon>Nematoda</taxon>
        <taxon>Chromadorea</taxon>
        <taxon>Rhabditida</taxon>
        <taxon>Spirurina</taxon>
        <taxon>Ascaridomorpha</taxon>
        <taxon>Ascaridoidea</taxon>
        <taxon>Anisakidae</taxon>
        <taxon>Anisakis</taxon>
        <taxon>Anisakis simplex complex</taxon>
    </lineage>
</organism>
<feature type="domain" description="TRAF-type" evidence="6">
    <location>
        <begin position="49"/>
        <end position="90"/>
    </location>
</feature>
<dbReference type="Pfam" id="PF15965">
    <property type="entry name" value="zf-TRAF_2"/>
    <property type="match status" value="1"/>
</dbReference>
<dbReference type="InterPro" id="IPR036047">
    <property type="entry name" value="F-box-like_dom_sf"/>
</dbReference>
<evidence type="ECO:0000313" key="10">
    <source>
        <dbReference type="WBParaSite" id="ASIM_0001101601-mRNA-1"/>
    </source>
</evidence>
<dbReference type="EMBL" id="UYRR01031005">
    <property type="protein sequence ID" value="VDK43217.1"/>
    <property type="molecule type" value="Genomic_DNA"/>
</dbReference>
<dbReference type="Pfam" id="PF15966">
    <property type="entry name" value="F-box_4"/>
    <property type="match status" value="1"/>
</dbReference>
<keyword evidence="9" id="KW-1185">Reference proteome</keyword>
<evidence type="ECO:0000256" key="4">
    <source>
        <dbReference type="ARBA" id="ARBA00022833"/>
    </source>
</evidence>